<protein>
    <submittedName>
        <fullName evidence="2">Uncharacterized protein</fullName>
    </submittedName>
</protein>
<evidence type="ECO:0000313" key="2">
    <source>
        <dbReference type="EMBL" id="GHH82595.1"/>
    </source>
</evidence>
<evidence type="ECO:0000313" key="3">
    <source>
        <dbReference type="Proteomes" id="UP000617734"/>
    </source>
</evidence>
<dbReference type="AlphaFoldDB" id="A0A919GDN1"/>
<name>A0A919GDN1_9ACTN</name>
<feature type="compositionally biased region" description="Basic and acidic residues" evidence="1">
    <location>
        <begin position="35"/>
        <end position="45"/>
    </location>
</feature>
<keyword evidence="3" id="KW-1185">Reference proteome</keyword>
<organism evidence="2 3">
    <name type="scientific">Kitasatospora indigofera</name>
    <dbReference type="NCBI Taxonomy" id="67307"/>
    <lineage>
        <taxon>Bacteria</taxon>
        <taxon>Bacillati</taxon>
        <taxon>Actinomycetota</taxon>
        <taxon>Actinomycetes</taxon>
        <taxon>Kitasatosporales</taxon>
        <taxon>Streptomycetaceae</taxon>
        <taxon>Kitasatospora</taxon>
    </lineage>
</organism>
<accession>A0A919GDN1</accession>
<proteinExistence type="predicted"/>
<evidence type="ECO:0000256" key="1">
    <source>
        <dbReference type="SAM" id="MobiDB-lite"/>
    </source>
</evidence>
<dbReference type="Proteomes" id="UP000617734">
    <property type="component" value="Unassembled WGS sequence"/>
</dbReference>
<reference evidence="2" key="2">
    <citation type="submission" date="2020-09" db="EMBL/GenBank/DDBJ databases">
        <authorList>
            <person name="Sun Q."/>
            <person name="Ohkuma M."/>
        </authorList>
    </citation>
    <scope>NUCLEOTIDE SEQUENCE</scope>
    <source>
        <strain evidence="2">JCM 4646</strain>
    </source>
</reference>
<feature type="compositionally biased region" description="Basic and acidic residues" evidence="1">
    <location>
        <begin position="1"/>
        <end position="10"/>
    </location>
</feature>
<dbReference type="EMBL" id="BNBO01000059">
    <property type="protein sequence ID" value="GHH82595.1"/>
    <property type="molecule type" value="Genomic_DNA"/>
</dbReference>
<comment type="caution">
    <text evidence="2">The sequence shown here is derived from an EMBL/GenBank/DDBJ whole genome shotgun (WGS) entry which is preliminary data.</text>
</comment>
<gene>
    <name evidence="2" type="ORF">GCM10018781_67840</name>
</gene>
<feature type="region of interest" description="Disordered" evidence="1">
    <location>
        <begin position="1"/>
        <end position="47"/>
    </location>
</feature>
<sequence length="191" mass="20908">MVAPERRQDVGRPVGGSFAKGGGRPRPLPVPVGAGRHDPVMDLRPELLPPPVSRERLDEVCREIERIADLVAARAEGADAAIMAFNATTGHGYGFPDFAEYDGSRSLEDFAREAARPARPRVPDVTRDELAEVVRRVLAASLESDYYLRLLEANVPHPRVCALLFDPPAGLRDASAEQILHEALEYRPIAL</sequence>
<reference evidence="2" key="1">
    <citation type="journal article" date="2014" name="Int. J. Syst. Evol. Microbiol.">
        <title>Complete genome sequence of Corynebacterium casei LMG S-19264T (=DSM 44701T), isolated from a smear-ripened cheese.</title>
        <authorList>
            <consortium name="US DOE Joint Genome Institute (JGI-PGF)"/>
            <person name="Walter F."/>
            <person name="Albersmeier A."/>
            <person name="Kalinowski J."/>
            <person name="Ruckert C."/>
        </authorList>
    </citation>
    <scope>NUCLEOTIDE SEQUENCE</scope>
    <source>
        <strain evidence="2">JCM 4646</strain>
    </source>
</reference>